<evidence type="ECO:0000256" key="2">
    <source>
        <dbReference type="ARBA" id="ARBA00022692"/>
    </source>
</evidence>
<dbReference type="AlphaFoldDB" id="A0A5C8NS02"/>
<dbReference type="GO" id="GO:0016020">
    <property type="term" value="C:membrane"/>
    <property type="evidence" value="ECO:0007669"/>
    <property type="project" value="UniProtKB-SubCell"/>
</dbReference>
<dbReference type="Proteomes" id="UP000321574">
    <property type="component" value="Unassembled WGS sequence"/>
</dbReference>
<feature type="coiled-coil region" evidence="5">
    <location>
        <begin position="208"/>
        <end position="256"/>
    </location>
</feature>
<dbReference type="InterPro" id="IPR013525">
    <property type="entry name" value="ABC2_TM"/>
</dbReference>
<dbReference type="OrthoDB" id="9811483at2"/>
<evidence type="ECO:0000313" key="9">
    <source>
        <dbReference type="Proteomes" id="UP000321574"/>
    </source>
</evidence>
<evidence type="ECO:0000256" key="1">
    <source>
        <dbReference type="ARBA" id="ARBA00004141"/>
    </source>
</evidence>
<keyword evidence="3 6" id="KW-1133">Transmembrane helix</keyword>
<evidence type="ECO:0000259" key="7">
    <source>
        <dbReference type="Pfam" id="PF12698"/>
    </source>
</evidence>
<dbReference type="PANTHER" id="PTHR43077:SF10">
    <property type="entry name" value="TRANSPORT PERMEASE PROTEIN"/>
    <property type="match status" value="1"/>
</dbReference>
<dbReference type="Pfam" id="PF12698">
    <property type="entry name" value="ABC2_membrane_3"/>
    <property type="match status" value="1"/>
</dbReference>
<evidence type="ECO:0000256" key="3">
    <source>
        <dbReference type="ARBA" id="ARBA00022989"/>
    </source>
</evidence>
<comment type="subcellular location">
    <subcellularLocation>
        <location evidence="1">Membrane</location>
        <topology evidence="1">Multi-pass membrane protein</topology>
    </subcellularLocation>
</comment>
<keyword evidence="5" id="KW-0175">Coiled coil</keyword>
<evidence type="ECO:0000256" key="6">
    <source>
        <dbReference type="SAM" id="Phobius"/>
    </source>
</evidence>
<feature type="domain" description="ABC-2 type transporter transmembrane" evidence="7">
    <location>
        <begin position="446"/>
        <end position="743"/>
    </location>
</feature>
<dbReference type="EMBL" id="VDUW01000006">
    <property type="protein sequence ID" value="TXL64098.1"/>
    <property type="molecule type" value="Genomic_DNA"/>
</dbReference>
<evidence type="ECO:0000256" key="4">
    <source>
        <dbReference type="ARBA" id="ARBA00023136"/>
    </source>
</evidence>
<feature type="transmembrane region" description="Helical" evidence="6">
    <location>
        <begin position="606"/>
        <end position="627"/>
    </location>
</feature>
<dbReference type="InterPro" id="IPR017500">
    <property type="entry name" value="Phage_infect_YhgE_N"/>
</dbReference>
<evidence type="ECO:0000313" key="8">
    <source>
        <dbReference type="EMBL" id="TXL64098.1"/>
    </source>
</evidence>
<dbReference type="PANTHER" id="PTHR43077">
    <property type="entry name" value="TRANSPORT PERMEASE YVFS-RELATED"/>
    <property type="match status" value="1"/>
</dbReference>
<feature type="transmembrane region" description="Helical" evidence="6">
    <location>
        <begin position="573"/>
        <end position="594"/>
    </location>
</feature>
<sequence>MWKIFTGDVRNITTNWVVAIVIGGLILLPSLYAWFNIKASWDPYSQTDQIPIGLVNEDKGADVRGEDIHVGNDLVDTLKENDSFEWHFDKRKEALDELEYGNYYAVIIIPEDFSEKLGSVITDIPEKATIDYYVNEKINAIAPKITGKGASVIVEEVGSQFVATVNGVIFEMFNDIGLELEKDLPDIKQFEEYVFTLEKKLPGIKETLDDSQKDANKAEDVLGKAKKAIPEVEKITANSLQQINEANDVLQKAEKRWNELNPIITNDLQKVDKTLKHVDDYLVKINNSEIDLDKGKQLVENVNGKLTKAIETIDTIVQGLEQINKQNPANQEQINSTHETVEKKLQDISEQIGQNEAPGQQDAKQTVDGLISQLENRDPSQTPQVSVEKTIEQLRALQKELQEIQTKTNELANTLDEKQEDIDKTFREIKEKTGTTIQRLDKFNKEFNEKVIPTVDRSVKEAKTTMANAKNILTDVNKAIPKVKEMLAEATKKIESGQKSLTKASNSYPAVHHKVNELAKRIRELNEEADINEIITLLQNNPEAEESFFAEPVVLEENKVFPIENYGTGMTPFYTVLAIWVGGLLLISIVATDGHHLENYTFREAYFGRLFTFLTISLLQTIIVTVGDLYPIGVTAQNPVWFVIFGLFISLVFMTIIYSFVSVFGDIGKAMAIVLLVLQIAGSGGTYPVVLLPEFFQKINPFLPFTYAVGLMREAIGGIVWERAIHDLLFLFAFAVIMIVFSAFLKGIINKQSKQIKEKSKESGLFH</sequence>
<name>A0A5C8NS02_9BACI</name>
<reference evidence="8 9" key="1">
    <citation type="submission" date="2019-06" db="EMBL/GenBank/DDBJ databases">
        <title>Cerasibacillus sp. nov., isolated from maize field.</title>
        <authorList>
            <person name="Lin S.-Y."/>
            <person name="Tsai C.-F."/>
            <person name="Young C.-C."/>
        </authorList>
    </citation>
    <scope>NUCLEOTIDE SEQUENCE [LARGE SCALE GENOMIC DNA]</scope>
    <source>
        <strain evidence="8 9">CC-CFT480</strain>
    </source>
</reference>
<organism evidence="8 9">
    <name type="scientific">Cerasibacillus terrae</name>
    <dbReference type="NCBI Taxonomy" id="2498845"/>
    <lineage>
        <taxon>Bacteria</taxon>
        <taxon>Bacillati</taxon>
        <taxon>Bacillota</taxon>
        <taxon>Bacilli</taxon>
        <taxon>Bacillales</taxon>
        <taxon>Bacillaceae</taxon>
        <taxon>Cerasibacillus</taxon>
    </lineage>
</organism>
<feature type="transmembrane region" description="Helical" evidence="6">
    <location>
        <begin position="673"/>
        <end position="692"/>
    </location>
</feature>
<protein>
    <submittedName>
        <fullName evidence="8">YhgE/Pip domain-containing protein</fullName>
    </submittedName>
</protein>
<comment type="caution">
    <text evidence="8">The sequence shown here is derived from an EMBL/GenBank/DDBJ whole genome shotgun (WGS) entry which is preliminary data.</text>
</comment>
<dbReference type="NCBIfam" id="TIGR03061">
    <property type="entry name" value="pip_yhgE_Nterm"/>
    <property type="match status" value="1"/>
</dbReference>
<keyword evidence="4 6" id="KW-0472">Membrane</keyword>
<accession>A0A5C8NS02</accession>
<proteinExistence type="predicted"/>
<dbReference type="InterPro" id="IPR051328">
    <property type="entry name" value="T7SS_ABC-Transporter"/>
</dbReference>
<dbReference type="InterPro" id="IPR017501">
    <property type="entry name" value="Phage_infect_YhgE_C"/>
</dbReference>
<feature type="transmembrane region" description="Helical" evidence="6">
    <location>
        <begin position="639"/>
        <end position="661"/>
    </location>
</feature>
<keyword evidence="9" id="KW-1185">Reference proteome</keyword>
<keyword evidence="2 6" id="KW-0812">Transmembrane</keyword>
<feature type="transmembrane region" description="Helical" evidence="6">
    <location>
        <begin position="728"/>
        <end position="749"/>
    </location>
</feature>
<dbReference type="Gene3D" id="3.40.1710.10">
    <property type="entry name" value="abc type-2 transporter like domain"/>
    <property type="match status" value="1"/>
</dbReference>
<dbReference type="GO" id="GO:0140359">
    <property type="term" value="F:ABC-type transporter activity"/>
    <property type="evidence" value="ECO:0007669"/>
    <property type="project" value="InterPro"/>
</dbReference>
<feature type="coiled-coil region" evidence="5">
    <location>
        <begin position="387"/>
        <end position="421"/>
    </location>
</feature>
<gene>
    <name evidence="8" type="ORF">FHP05_09650</name>
</gene>
<feature type="transmembrane region" description="Helical" evidence="6">
    <location>
        <begin position="12"/>
        <end position="35"/>
    </location>
</feature>
<evidence type="ECO:0000256" key="5">
    <source>
        <dbReference type="SAM" id="Coils"/>
    </source>
</evidence>
<dbReference type="NCBIfam" id="TIGR03062">
    <property type="entry name" value="pip_yhgE_Cterm"/>
    <property type="match status" value="1"/>
</dbReference>